<gene>
    <name evidence="2" type="ORF">RI129_003877</name>
</gene>
<accession>A0AAN7VHM1</accession>
<dbReference type="Proteomes" id="UP001329430">
    <property type="component" value="Chromosome 2"/>
</dbReference>
<proteinExistence type="predicted"/>
<protein>
    <submittedName>
        <fullName evidence="2">Uncharacterized protein</fullName>
    </submittedName>
</protein>
<organism evidence="2 3">
    <name type="scientific">Pyrocoelia pectoralis</name>
    <dbReference type="NCBI Taxonomy" id="417401"/>
    <lineage>
        <taxon>Eukaryota</taxon>
        <taxon>Metazoa</taxon>
        <taxon>Ecdysozoa</taxon>
        <taxon>Arthropoda</taxon>
        <taxon>Hexapoda</taxon>
        <taxon>Insecta</taxon>
        <taxon>Pterygota</taxon>
        <taxon>Neoptera</taxon>
        <taxon>Endopterygota</taxon>
        <taxon>Coleoptera</taxon>
        <taxon>Polyphaga</taxon>
        <taxon>Elateriformia</taxon>
        <taxon>Elateroidea</taxon>
        <taxon>Lampyridae</taxon>
        <taxon>Lampyrinae</taxon>
        <taxon>Pyrocoelia</taxon>
    </lineage>
</organism>
<keyword evidence="1" id="KW-0812">Transmembrane</keyword>
<evidence type="ECO:0000313" key="3">
    <source>
        <dbReference type="Proteomes" id="UP001329430"/>
    </source>
</evidence>
<sequence length="144" mass="16359">MDLYFLITLFAVVCFCIIVVLTVYCVKICKRYSNNVRNSDNTRVPHFRETANSNRCSSHQLLSRAYNSDSYNTPLTMPFPSTRTPPTQQINANNPYPPPSLYTPHAVNYFAPTNNLQNLVDVDDLPPSYEVATGQQHNTRNVLT</sequence>
<name>A0AAN7VHM1_9COLE</name>
<dbReference type="AlphaFoldDB" id="A0AAN7VHM1"/>
<evidence type="ECO:0000256" key="1">
    <source>
        <dbReference type="SAM" id="Phobius"/>
    </source>
</evidence>
<dbReference type="EMBL" id="JAVRBK010000002">
    <property type="protein sequence ID" value="KAK5648985.1"/>
    <property type="molecule type" value="Genomic_DNA"/>
</dbReference>
<keyword evidence="3" id="KW-1185">Reference proteome</keyword>
<comment type="caution">
    <text evidence="2">The sequence shown here is derived from an EMBL/GenBank/DDBJ whole genome shotgun (WGS) entry which is preliminary data.</text>
</comment>
<reference evidence="2 3" key="1">
    <citation type="journal article" date="2024" name="Insects">
        <title>An Improved Chromosome-Level Genome Assembly of the Firefly Pyrocoelia pectoralis.</title>
        <authorList>
            <person name="Fu X."/>
            <person name="Meyer-Rochow V.B."/>
            <person name="Ballantyne L."/>
            <person name="Zhu X."/>
        </authorList>
    </citation>
    <scope>NUCLEOTIDE SEQUENCE [LARGE SCALE GENOMIC DNA]</scope>
    <source>
        <strain evidence="2">XCY_ONT2</strain>
    </source>
</reference>
<evidence type="ECO:0000313" key="2">
    <source>
        <dbReference type="EMBL" id="KAK5648985.1"/>
    </source>
</evidence>
<keyword evidence="1" id="KW-1133">Transmembrane helix</keyword>
<feature type="transmembrane region" description="Helical" evidence="1">
    <location>
        <begin position="6"/>
        <end position="26"/>
    </location>
</feature>
<keyword evidence="1" id="KW-0472">Membrane</keyword>